<accession>A0A7X5J8D5</accession>
<protein>
    <submittedName>
        <fullName evidence="1">Septum formation initiator family protein</fullName>
    </submittedName>
</protein>
<gene>
    <name evidence="1" type="ORF">GWI72_05760</name>
</gene>
<evidence type="ECO:0000313" key="1">
    <source>
        <dbReference type="EMBL" id="NBN77772.1"/>
    </source>
</evidence>
<sequence>MPAVAMAVLGYFGFHSVSGEFGIAGRERIEREVAALEAQLAELRYEREHLATRVSLLRPESLDPDMIDERARINLNVVHVNELAILHLDEPRGR</sequence>
<dbReference type="AlphaFoldDB" id="A0A7X5J8D5"/>
<comment type="caution">
    <text evidence="1">The sequence shown here is derived from an EMBL/GenBank/DDBJ whole genome shotgun (WGS) entry which is preliminary data.</text>
</comment>
<dbReference type="EMBL" id="JAABLQ010000001">
    <property type="protein sequence ID" value="NBN77772.1"/>
    <property type="molecule type" value="Genomic_DNA"/>
</dbReference>
<proteinExistence type="predicted"/>
<organism evidence="1 2">
    <name type="scientific">Pannonibacter tanglangensis</name>
    <dbReference type="NCBI Taxonomy" id="2750084"/>
    <lineage>
        <taxon>Bacteria</taxon>
        <taxon>Pseudomonadati</taxon>
        <taxon>Pseudomonadota</taxon>
        <taxon>Alphaproteobacteria</taxon>
        <taxon>Hyphomicrobiales</taxon>
        <taxon>Stappiaceae</taxon>
        <taxon>Pannonibacter</taxon>
    </lineage>
</organism>
<keyword evidence="2" id="KW-1185">Reference proteome</keyword>
<reference evidence="2" key="1">
    <citation type="submission" date="2020-01" db="EMBL/GenBank/DDBJ databases">
        <authorList>
            <person name="Fang Y."/>
            <person name="Sun R."/>
            <person name="Nie L."/>
            <person name="He J."/>
            <person name="Hao L."/>
            <person name="Wang L."/>
            <person name="Su S."/>
            <person name="Lv E."/>
            <person name="Zhang Z."/>
            <person name="Xie R."/>
            <person name="Liu H."/>
        </authorList>
    </citation>
    <scope>NUCLEOTIDE SEQUENCE [LARGE SCALE GENOMIC DNA]</scope>
    <source>
        <strain evidence="2">XCT-53</strain>
    </source>
</reference>
<dbReference type="Pfam" id="PF04977">
    <property type="entry name" value="DivIC"/>
    <property type="match status" value="1"/>
</dbReference>
<name>A0A7X5J8D5_9HYPH</name>
<evidence type="ECO:0000313" key="2">
    <source>
        <dbReference type="Proteomes" id="UP000586722"/>
    </source>
</evidence>
<dbReference type="Proteomes" id="UP000586722">
    <property type="component" value="Unassembled WGS sequence"/>
</dbReference>
<dbReference type="InterPro" id="IPR007060">
    <property type="entry name" value="FtsL/DivIC"/>
</dbReference>